<dbReference type="EMBL" id="MJAT01000035">
    <property type="protein sequence ID" value="OEH84929.1"/>
    <property type="molecule type" value="Genomic_DNA"/>
</dbReference>
<feature type="transmembrane region" description="Helical" evidence="1">
    <location>
        <begin position="254"/>
        <end position="274"/>
    </location>
</feature>
<dbReference type="InterPro" id="IPR018677">
    <property type="entry name" value="DUF2157"/>
</dbReference>
<feature type="transmembrane region" description="Helical" evidence="1">
    <location>
        <begin position="395"/>
        <end position="411"/>
    </location>
</feature>
<keyword evidence="1" id="KW-1133">Transmembrane helix</keyword>
<dbReference type="Pfam" id="PF14345">
    <property type="entry name" value="GDYXXLXY"/>
    <property type="match status" value="1"/>
</dbReference>
<dbReference type="STRING" id="1390249.BHU72_06980"/>
<feature type="transmembrane region" description="Helical" evidence="1">
    <location>
        <begin position="226"/>
        <end position="248"/>
    </location>
</feature>
<feature type="transmembrane region" description="Helical" evidence="1">
    <location>
        <begin position="437"/>
        <end position="455"/>
    </location>
</feature>
<feature type="transmembrane region" description="Helical" evidence="1">
    <location>
        <begin position="500"/>
        <end position="517"/>
    </location>
</feature>
<dbReference type="RefSeq" id="WP_069702664.1">
    <property type="nucleotide sequence ID" value="NZ_MJAT01000035.1"/>
</dbReference>
<comment type="caution">
    <text evidence="3">The sequence shown here is derived from an EMBL/GenBank/DDBJ whole genome shotgun (WGS) entry which is preliminary data.</text>
</comment>
<dbReference type="Proteomes" id="UP000095255">
    <property type="component" value="Unassembled WGS sequence"/>
</dbReference>
<feature type="transmembrane region" description="Helical" evidence="1">
    <location>
        <begin position="117"/>
        <end position="134"/>
    </location>
</feature>
<feature type="transmembrane region" description="Helical" evidence="1">
    <location>
        <begin position="201"/>
        <end position="219"/>
    </location>
</feature>
<keyword evidence="1" id="KW-0812">Transmembrane</keyword>
<keyword evidence="1" id="KW-0472">Membrane</keyword>
<dbReference type="Pfam" id="PF09925">
    <property type="entry name" value="DUF2157"/>
    <property type="match status" value="1"/>
</dbReference>
<organism evidence="3 4">
    <name type="scientific">Desulfuribacillus stibiiarsenatis</name>
    <dbReference type="NCBI Taxonomy" id="1390249"/>
    <lineage>
        <taxon>Bacteria</taxon>
        <taxon>Bacillati</taxon>
        <taxon>Bacillota</taxon>
        <taxon>Desulfuribacillia</taxon>
        <taxon>Desulfuribacillales</taxon>
        <taxon>Desulfuribacillaceae</taxon>
        <taxon>Desulfuribacillus</taxon>
    </lineage>
</organism>
<feature type="transmembrane region" description="Helical" evidence="1">
    <location>
        <begin position="347"/>
        <end position="364"/>
    </location>
</feature>
<feature type="transmembrane region" description="Helical" evidence="1">
    <location>
        <begin position="177"/>
        <end position="195"/>
    </location>
</feature>
<feature type="transmembrane region" description="Helical" evidence="1">
    <location>
        <begin position="38"/>
        <end position="56"/>
    </location>
</feature>
<feature type="transmembrane region" description="Helical" evidence="1">
    <location>
        <begin position="524"/>
        <end position="542"/>
    </location>
</feature>
<feature type="transmembrane region" description="Helical" evidence="1">
    <location>
        <begin position="146"/>
        <end position="165"/>
    </location>
</feature>
<feature type="transmembrane region" description="Helical" evidence="1">
    <location>
        <begin position="314"/>
        <end position="335"/>
    </location>
</feature>
<feature type="transmembrane region" description="Helical" evidence="1">
    <location>
        <begin position="548"/>
        <end position="569"/>
    </location>
</feature>
<feature type="transmembrane region" description="Helical" evidence="1">
    <location>
        <begin position="68"/>
        <end position="88"/>
    </location>
</feature>
<protein>
    <recommendedName>
        <fullName evidence="2">DUF2157 domain-containing protein</fullName>
    </recommendedName>
</protein>
<proteinExistence type="predicted"/>
<evidence type="ECO:0000313" key="4">
    <source>
        <dbReference type="Proteomes" id="UP000095255"/>
    </source>
</evidence>
<sequence length="756" mass="86853">MKEKLVRLGYILGIALMLAGLIYFFAANWPEFDRYTKLALSVGIMLLFYSLSLLFSKVFQQHLFLSKLLLFAGSVGFGIGVALIGQIYNSHANSYTLFGIWLIPVLLFAWVTRYQPFYILSLILAHLTIWFYFFPESNTFSYPDSYILKAIMLLILINVGSFLASEKKIIDSPILKGLSFIIGHVLFIWMSMRFFLEEYVWQTNSVYIAVLAGCFYYFLKVRQQNFYITVTGIATTVYLIVKYIEIIIEHFGPMIFVITLLLGALVIYLNVYIVKRLKARQRTLQAETEAMLDEDGSRSVAISKTRQMLSWQNLSTILFTVLSSIVITSSIIFLITDTISAFDDMAVFFFFMGLLLFLVPGVYVSGRNDIIGGTMICIGYIMSSAAVLAAPDRYLVIWAIFIVLGLLKVANHGIRMLLFGLFHIVAGFKLDELLREFDLVCITLIAVNVVIILLTRFKRQWLSDDKVARSLYRNSVFYGLLFFFILTFIEAPYISEWTYYVYNVLFFVGVTALVFWGQQQERSYELRIGLAFWFAFLFYKYYDLVWQLLHKSLALLILGLIFLAVTRWFEQRNSRDVGMVQENSHQDCFWSGKMLTILLIIVVQVAFMGYQVGTSEQALVHGKPVKLELVPLDPRSIMQGDYVILNYTISQLFAENGQQFPDFVMGEEWSHGQTVQIVLTPDEQGVHQFKEMYEGQEIGPMDVVMNGKYQGWRFIYGIENYYVPEGTGGEVERTMKYAYVRVAANGNAIIERLSDQ</sequence>
<accession>A0A1E5L4N0</accession>
<keyword evidence="4" id="KW-1185">Reference proteome</keyword>
<name>A0A1E5L4N0_9FIRM</name>
<dbReference type="OrthoDB" id="4868247at2"/>
<gene>
    <name evidence="3" type="ORF">BHU72_06980</name>
</gene>
<dbReference type="InterPro" id="IPR025833">
    <property type="entry name" value="GDYXXLXY"/>
</dbReference>
<feature type="transmembrane region" description="Helical" evidence="1">
    <location>
        <begin position="94"/>
        <end position="110"/>
    </location>
</feature>
<feature type="transmembrane region" description="Helical" evidence="1">
    <location>
        <begin position="590"/>
        <end position="610"/>
    </location>
</feature>
<reference evidence="3 4" key="1">
    <citation type="submission" date="2016-09" db="EMBL/GenBank/DDBJ databases">
        <title>Desulfuribacillus arsenicus sp. nov., an obligately anaerobic, dissimilatory arsenic- and antimonate-reducing bacterium isolated from anoxic sediments.</title>
        <authorList>
            <person name="Abin C.A."/>
            <person name="Hollibaugh J.T."/>
        </authorList>
    </citation>
    <scope>NUCLEOTIDE SEQUENCE [LARGE SCALE GENOMIC DNA]</scope>
    <source>
        <strain evidence="3 4">MLFW-2</strain>
    </source>
</reference>
<feature type="domain" description="DUF2157" evidence="2">
    <location>
        <begin position="6"/>
        <end position="115"/>
    </location>
</feature>
<evidence type="ECO:0000256" key="1">
    <source>
        <dbReference type="SAM" id="Phobius"/>
    </source>
</evidence>
<feature type="transmembrane region" description="Helical" evidence="1">
    <location>
        <begin position="7"/>
        <end position="26"/>
    </location>
</feature>
<evidence type="ECO:0000259" key="2">
    <source>
        <dbReference type="Pfam" id="PF09925"/>
    </source>
</evidence>
<feature type="transmembrane region" description="Helical" evidence="1">
    <location>
        <begin position="476"/>
        <end position="494"/>
    </location>
</feature>
<evidence type="ECO:0000313" key="3">
    <source>
        <dbReference type="EMBL" id="OEH84929.1"/>
    </source>
</evidence>
<dbReference type="AlphaFoldDB" id="A0A1E5L4N0"/>